<protein>
    <submittedName>
        <fullName evidence="1">Uncharacterized protein</fullName>
    </submittedName>
</protein>
<name>A0ACC6PMT8_9ACTN</name>
<comment type="caution">
    <text evidence="1">The sequence shown here is derived from an EMBL/GenBank/DDBJ whole genome shotgun (WGS) entry which is preliminary data.</text>
</comment>
<evidence type="ECO:0000313" key="2">
    <source>
        <dbReference type="Proteomes" id="UP001377168"/>
    </source>
</evidence>
<sequence length="127" mass="14220">MVLLEEYRALREEVTQRVAARMQMIGFAGVVSAVLVVANKFTFDGPSVYVAVLLLLLAVVWLRGINLAIQRIGRHLRVVEARINALAVRAWGSSETVLTWETDIQTRRVHVRGVALRSGRLLGWIKS</sequence>
<gene>
    <name evidence="1" type="ORF">WKI67_04675</name>
</gene>
<dbReference type="Proteomes" id="UP001377168">
    <property type="component" value="Unassembled WGS sequence"/>
</dbReference>
<dbReference type="EMBL" id="JBBKAJ010000022">
    <property type="protein sequence ID" value="MEJ8632686.1"/>
    <property type="molecule type" value="Genomic_DNA"/>
</dbReference>
<proteinExistence type="predicted"/>
<keyword evidence="2" id="KW-1185">Reference proteome</keyword>
<organism evidence="1 2">
    <name type="scientific">Streptomyces achmelvichensis</name>
    <dbReference type="NCBI Taxonomy" id="3134111"/>
    <lineage>
        <taxon>Bacteria</taxon>
        <taxon>Bacillati</taxon>
        <taxon>Actinomycetota</taxon>
        <taxon>Actinomycetes</taxon>
        <taxon>Kitasatosporales</taxon>
        <taxon>Streptomycetaceae</taxon>
        <taxon>Streptomyces</taxon>
    </lineage>
</organism>
<accession>A0ACC6PMT8</accession>
<reference evidence="1" key="1">
    <citation type="submission" date="2024-03" db="EMBL/GenBank/DDBJ databases">
        <title>Novel Streptomyces species of biotechnological and ecological value are a feature of Machair soil.</title>
        <authorList>
            <person name="Prole J.R."/>
            <person name="Goodfellow M."/>
            <person name="Allenby N."/>
            <person name="Ward A.C."/>
        </authorList>
    </citation>
    <scope>NUCLEOTIDE SEQUENCE</scope>
    <source>
        <strain evidence="1">MS2.AVA.5</strain>
    </source>
</reference>
<evidence type="ECO:0000313" key="1">
    <source>
        <dbReference type="EMBL" id="MEJ8632686.1"/>
    </source>
</evidence>